<reference evidence="3" key="1">
    <citation type="submission" date="2017-06" db="EMBL/GenBank/DDBJ databases">
        <title>Whole genome sequence of Laribacter hongkongensis LHGZ1.</title>
        <authorList>
            <person name="Chen D."/>
            <person name="Wu H."/>
            <person name="Chen J."/>
        </authorList>
    </citation>
    <scope>NUCLEOTIDE SEQUENCE [LARGE SCALE GENOMIC DNA]</scope>
    <source>
        <strain evidence="3">LHGZ1</strain>
    </source>
</reference>
<proteinExistence type="predicted"/>
<dbReference type="Proteomes" id="UP000197424">
    <property type="component" value="Chromosome"/>
</dbReference>
<dbReference type="EMBL" id="CP022115">
    <property type="protein sequence ID" value="ASJ24698.1"/>
    <property type="molecule type" value="Genomic_DNA"/>
</dbReference>
<evidence type="ECO:0000313" key="2">
    <source>
        <dbReference type="EMBL" id="ASJ24698.1"/>
    </source>
</evidence>
<evidence type="ECO:0000256" key="1">
    <source>
        <dbReference type="SAM" id="MobiDB-lite"/>
    </source>
</evidence>
<feature type="region of interest" description="Disordered" evidence="1">
    <location>
        <begin position="51"/>
        <end position="88"/>
    </location>
</feature>
<sequence>MPLITVCLWRLCSGHDLPREFGNGSSVHACFSRRATHGVWHRMTEDMQVQADQEESVIESEPANMPPEYKNAGDPSLAWRADNQNRCV</sequence>
<accession>A0A248LIX1</accession>
<protein>
    <submittedName>
        <fullName evidence="2">Uncharacterized protein</fullName>
    </submittedName>
</protein>
<name>A0A248LIX1_9NEIS</name>
<evidence type="ECO:0000313" key="3">
    <source>
        <dbReference type="Proteomes" id="UP000197424"/>
    </source>
</evidence>
<dbReference type="AlphaFoldDB" id="A0A248LIX1"/>
<organism evidence="2 3">
    <name type="scientific">Laribacter hongkongensis</name>
    <dbReference type="NCBI Taxonomy" id="168471"/>
    <lineage>
        <taxon>Bacteria</taxon>
        <taxon>Pseudomonadati</taxon>
        <taxon>Pseudomonadota</taxon>
        <taxon>Betaproteobacteria</taxon>
        <taxon>Neisseriales</taxon>
        <taxon>Aquaspirillaceae</taxon>
        <taxon>Laribacter</taxon>
    </lineage>
</organism>
<gene>
    <name evidence="2" type="ORF">LHGZ1_1867</name>
</gene>